<proteinExistence type="predicted"/>
<keyword evidence="2" id="KW-1185">Reference proteome</keyword>
<organism evidence="1 2">
    <name type="scientific">Pyropia yezoensis</name>
    <name type="common">Susabi-nori</name>
    <name type="synonym">Porphyra yezoensis</name>
    <dbReference type="NCBI Taxonomy" id="2788"/>
    <lineage>
        <taxon>Eukaryota</taxon>
        <taxon>Rhodophyta</taxon>
        <taxon>Bangiophyceae</taxon>
        <taxon>Bangiales</taxon>
        <taxon>Bangiaceae</taxon>
        <taxon>Pyropia</taxon>
    </lineage>
</organism>
<comment type="caution">
    <text evidence="1">The sequence shown here is derived from an EMBL/GenBank/DDBJ whole genome shotgun (WGS) entry which is preliminary data.</text>
</comment>
<gene>
    <name evidence="1" type="ORF">I4F81_010450</name>
</gene>
<sequence length="599" mass="62267">MADLDDGSAATPPPPVGMGDPPPLTARLRHKLTTRDGWLGNYNYAALCTPRLPCFSVGVAAPFFSINQSLPLVVGALVGLQHALAMVGGITALPLILSGGGDNHLNLDAEMRAYMVSAALITSGLLSIIQIKRIRLGFRGLQLGSGLISLSGPSFTFLPIAEAAIAAMRADGTTCPPPLPSGFPAPCPAAFGRYIGTVAVCSLLEMAISFLPSRVMRKIVPPIVSGVTVFLIGVSLVGTGLKYWGGGSGPCFGFRTTGAGPPIFAECPSTLVPQTSLPWGDSQWLGLGFSVFGAILFIEVFGSPFLRSAQILVALLFGFAIAAATGFVGTGPITSAPVFTFLWVERFPLGFYAPSVIPLLIAFVVTSIESVGDITASCDASRVETSGPEYDSRIQGGILADGLNSLLAVLMTGNPNTTFSQNNAVISITRCANRVAGYWACFWLLLGGILGKVGGVFVSIPDAVVGGMTTFLFANVAVSGIRILGRLPWTRRDRFIISSALAIGLGVSLVPNWFSFVFTYSGPSAATRAIIEAVEITVGTGYCIGALIAIVLNLLLPMEVEDLVAPDEPDAAVKSIDMDDSGEDVAVGPDVPAESSSST</sequence>
<evidence type="ECO:0000313" key="2">
    <source>
        <dbReference type="Proteomes" id="UP000798662"/>
    </source>
</evidence>
<evidence type="ECO:0000313" key="1">
    <source>
        <dbReference type="EMBL" id="KAK1867953.1"/>
    </source>
</evidence>
<name>A0ACC3CCZ1_PYRYE</name>
<protein>
    <submittedName>
        <fullName evidence="1">Uncharacterized protein</fullName>
    </submittedName>
</protein>
<dbReference type="EMBL" id="CM020620">
    <property type="protein sequence ID" value="KAK1867953.1"/>
    <property type="molecule type" value="Genomic_DNA"/>
</dbReference>
<accession>A0ACC3CCZ1</accession>
<dbReference type="Proteomes" id="UP000798662">
    <property type="component" value="Chromosome 3"/>
</dbReference>
<reference evidence="1" key="1">
    <citation type="submission" date="2019-11" db="EMBL/GenBank/DDBJ databases">
        <title>Nori genome reveals adaptations in red seaweeds to the harsh intertidal environment.</title>
        <authorList>
            <person name="Wang D."/>
            <person name="Mao Y."/>
        </authorList>
    </citation>
    <scope>NUCLEOTIDE SEQUENCE</scope>
    <source>
        <tissue evidence="1">Gametophyte</tissue>
    </source>
</reference>